<dbReference type="FunFam" id="1.10.287.570:FF:000001">
    <property type="entry name" value="Anion exchange protein"/>
    <property type="match status" value="1"/>
</dbReference>
<dbReference type="Gene3D" id="1.10.287.570">
    <property type="entry name" value="Helical hairpin bin"/>
    <property type="match status" value="1"/>
</dbReference>
<feature type="transmembrane region" description="Helical" evidence="10">
    <location>
        <begin position="873"/>
        <end position="894"/>
    </location>
</feature>
<dbReference type="PANTHER" id="PTHR11453">
    <property type="entry name" value="ANION EXCHANGE PROTEIN"/>
    <property type="match status" value="1"/>
</dbReference>
<dbReference type="PRINTS" id="PR01232">
    <property type="entry name" value="NAHCO3TRSPRT"/>
</dbReference>
<keyword evidence="5 10" id="KW-0812">Transmembrane</keyword>
<dbReference type="InterPro" id="IPR003020">
    <property type="entry name" value="HCO3_transpt_euk"/>
</dbReference>
<evidence type="ECO:0000256" key="6">
    <source>
        <dbReference type="ARBA" id="ARBA00022989"/>
    </source>
</evidence>
<gene>
    <name evidence="13" type="ORF">DEA37_0014856</name>
</gene>
<evidence type="ECO:0000259" key="12">
    <source>
        <dbReference type="Pfam" id="PF07565"/>
    </source>
</evidence>
<protein>
    <submittedName>
        <fullName evidence="13">Solute carrier family 4 (Sodium bicarbonate transporter), member 10</fullName>
    </submittedName>
</protein>
<evidence type="ECO:0000313" key="13">
    <source>
        <dbReference type="EMBL" id="KAA3678163.1"/>
    </source>
</evidence>
<feature type="domain" description="Band 3 cytoplasmic" evidence="12">
    <location>
        <begin position="123"/>
        <end position="434"/>
    </location>
</feature>
<feature type="compositionally biased region" description="Basic residues" evidence="9">
    <location>
        <begin position="1274"/>
        <end position="1291"/>
    </location>
</feature>
<feature type="region of interest" description="Disordered" evidence="9">
    <location>
        <begin position="1268"/>
        <end position="1310"/>
    </location>
</feature>
<reference evidence="13 14" key="1">
    <citation type="journal article" date="2019" name="Gigascience">
        <title>Whole-genome sequence of the oriental lung fluke Paragonimus westermani.</title>
        <authorList>
            <person name="Oey H."/>
            <person name="Zakrzewski M."/>
            <person name="Narain K."/>
            <person name="Devi K.R."/>
            <person name="Agatsuma T."/>
            <person name="Nawaratna S."/>
            <person name="Gobert G.N."/>
            <person name="Jones M.K."/>
            <person name="Ragan M.A."/>
            <person name="McManus D.P."/>
            <person name="Krause L."/>
        </authorList>
    </citation>
    <scope>NUCLEOTIDE SEQUENCE [LARGE SCALE GENOMIC DNA]</scope>
    <source>
        <strain evidence="13 14">IND2009</strain>
    </source>
</reference>
<feature type="region of interest" description="Disordered" evidence="9">
    <location>
        <begin position="72"/>
        <end position="100"/>
    </location>
</feature>
<evidence type="ECO:0000256" key="4">
    <source>
        <dbReference type="ARBA" id="ARBA00022475"/>
    </source>
</evidence>
<feature type="transmembrane region" description="Helical" evidence="10">
    <location>
        <begin position="590"/>
        <end position="610"/>
    </location>
</feature>
<name>A0A5J4NRH7_9TREM</name>
<sequence length="1383" mass="153843">LVSCPNIVHSQLSSLMSHTNKLVDEPVVDSGAQYCVGALSEDEIKGHRSKPTMPFGLPSVDEGVFPHDTGMSHGITSVHRHRRRRKRFAGQTSEGDNRMYPTDPSEHVMFLLGECDGEEDEPHHLFCELDEIWHDPVTAVETEWREAARWIKFEEAVEENGERWSKPHVATLPLFSLFELRNCLTNAVIMLNLEAYSMEQVADLVLNVLISENHLPAELRDRLLDVLLLRHIHLHDRVRGRIATNLPLIRSVADIGKRQSSKEVDKELTSQHSLAKFPTFTGIDNLDPSVAAHGTAEAHAHAAGHSEALSGSLQGKYDLHFLKKIAPGSETANILVGETTFLTEPISVFVRLHEAVLLGDLTEVPVPTRFLFLHLGVMGNALKYREIGRSMGVLMSDEVFHDVAYKAKSRVDLLAGLDEFLSVAIVLPPGEWDPSIRIEPPPSVPSQDSRKTGMAPNGSQTAPVSTVSQPDQGMVLDQLCAGGDRLAGLCLAAIGSVALPNLEEEKELGEPIGTTKVDGRGADSNLDLNAVEAVGGLATGVHDEAPRGHGLDPSLQRTGRLFGGLVKDIKRRAPFYLSDFTDALHVQCCASFIFLYFACLTPIITFGGLLSQATGGYLGTIESILSGAVVGVLYALFSGQPLTIMGSTGPVLIFEGIIFKMCQRMQWAYLSFRLWIGFWVALFLLIMVALDMSALVKYITRFTEESFAALIAFIFIIEAFKKIFAISKYYPVDLSWTPEAIPRHNCSCLTPMNVTDSEILAVMYDQHPLSDVPLMIKNGTSVIYSGSDMDVANFTSMRIDWESISAGRYSWESLQYRTLCTDLNGTWTGGSCAPFYVPDVFFFSCILFIVTFSLATGLKSMRTSPFFPARVRAFIADFSVVIAITLATLTDFFVNLHTPKLQVPAEFAPTLGYKASKFSGSDWTVFIIFTSQTERWIFALATIVDRFSWLMNQKRLFDVHNAPCGVYSCLLNCQFFLILNAICRFQKRGWIVHPFETNPWWTSLVALGPALVATILIFMDQQITSVIINRQENKLKKGAGYHLDLLVVSVTIAINSVLGIPWFVAATVLSINHLLSLKKESEVSAPGERPVYLGCREQRVTAFLIFLMIGLSVFMTRLLSRIPMAVLYGIFLFMGISSLHGVQMVERIGLMFMPIKYQPDYSFLRSNILIFTTSGQVLAMCFIRKGLDFIFTQDELKWLDEILPGTRTKRNSRNVYRVTSSGEMLSKDGKLMIGSGLHLEPKEKRINITEEVSKTTIWRQLSGADVKDGAHVPPKYKAKDSKKRHHRRKVSKTVDSHSSEHHALVQSEQPAEEVNKPVLFCIDPKEQEQQSKSPWNIGHVEVEYGDESGQSAKTQRALPAPLITINPPSVHDSLETMRRQPMV</sequence>
<dbReference type="GO" id="GO:0051453">
    <property type="term" value="P:regulation of intracellular pH"/>
    <property type="evidence" value="ECO:0007669"/>
    <property type="project" value="TreeGrafter"/>
</dbReference>
<evidence type="ECO:0000256" key="2">
    <source>
        <dbReference type="ARBA" id="ARBA00010993"/>
    </source>
</evidence>
<feature type="region of interest" description="Disordered" evidence="9">
    <location>
        <begin position="435"/>
        <end position="468"/>
    </location>
</feature>
<accession>A0A5J4NRH7</accession>
<dbReference type="InterPro" id="IPR003024">
    <property type="entry name" value="Na/HCO3_transpt"/>
</dbReference>
<evidence type="ECO:0000256" key="9">
    <source>
        <dbReference type="SAM" id="MobiDB-lite"/>
    </source>
</evidence>
<dbReference type="GO" id="GO:0005452">
    <property type="term" value="F:solute:inorganic anion antiporter activity"/>
    <property type="evidence" value="ECO:0007669"/>
    <property type="project" value="InterPro"/>
</dbReference>
<keyword evidence="6 10" id="KW-1133">Transmembrane helix</keyword>
<feature type="domain" description="Bicarbonate transporter-like transmembrane" evidence="11">
    <location>
        <begin position="560"/>
        <end position="924"/>
    </location>
</feature>
<dbReference type="Pfam" id="PF00955">
    <property type="entry name" value="HCO3_cotransp"/>
    <property type="match status" value="2"/>
</dbReference>
<evidence type="ECO:0000256" key="10">
    <source>
        <dbReference type="SAM" id="Phobius"/>
    </source>
</evidence>
<feature type="transmembrane region" description="Helical" evidence="10">
    <location>
        <begin position="617"/>
        <end position="637"/>
    </location>
</feature>
<feature type="transmembrane region" description="Helical" evidence="10">
    <location>
        <begin position="1100"/>
        <end position="1119"/>
    </location>
</feature>
<dbReference type="InterPro" id="IPR011531">
    <property type="entry name" value="HCO3_transpt-like_TM_dom"/>
</dbReference>
<dbReference type="Pfam" id="PF07565">
    <property type="entry name" value="Band_3_cyto"/>
    <property type="match status" value="1"/>
</dbReference>
<organism evidence="13 14">
    <name type="scientific">Paragonimus westermani</name>
    <dbReference type="NCBI Taxonomy" id="34504"/>
    <lineage>
        <taxon>Eukaryota</taxon>
        <taxon>Metazoa</taxon>
        <taxon>Spiralia</taxon>
        <taxon>Lophotrochozoa</taxon>
        <taxon>Platyhelminthes</taxon>
        <taxon>Trematoda</taxon>
        <taxon>Digenea</taxon>
        <taxon>Plagiorchiida</taxon>
        <taxon>Troglotremata</taxon>
        <taxon>Troglotrematidae</taxon>
        <taxon>Paragonimus</taxon>
    </lineage>
</organism>
<evidence type="ECO:0000256" key="7">
    <source>
        <dbReference type="ARBA" id="ARBA00023065"/>
    </source>
</evidence>
<evidence type="ECO:0000313" key="14">
    <source>
        <dbReference type="Proteomes" id="UP000324629"/>
    </source>
</evidence>
<feature type="transmembrane region" description="Helical" evidence="10">
    <location>
        <begin position="707"/>
        <end position="726"/>
    </location>
</feature>
<keyword evidence="7" id="KW-0406">Ion transport</keyword>
<comment type="caution">
    <text evidence="13">The sequence shown here is derived from an EMBL/GenBank/DDBJ whole genome shotgun (WGS) entry which is preliminary data.</text>
</comment>
<keyword evidence="3" id="KW-0813">Transport</keyword>
<feature type="compositionally biased region" description="Basic residues" evidence="9">
    <location>
        <begin position="78"/>
        <end position="88"/>
    </location>
</feature>
<evidence type="ECO:0000256" key="5">
    <source>
        <dbReference type="ARBA" id="ARBA00022692"/>
    </source>
</evidence>
<evidence type="ECO:0000256" key="1">
    <source>
        <dbReference type="ARBA" id="ARBA00004554"/>
    </source>
</evidence>
<dbReference type="InterPro" id="IPR016152">
    <property type="entry name" value="PTrfase/Anion_transptr"/>
</dbReference>
<dbReference type="PANTHER" id="PTHR11453:SF36">
    <property type="entry name" value="ANION EXCHANGE PROTEIN"/>
    <property type="match status" value="1"/>
</dbReference>
<dbReference type="GO" id="GO:0016323">
    <property type="term" value="C:basolateral plasma membrane"/>
    <property type="evidence" value="ECO:0007669"/>
    <property type="project" value="UniProtKB-SubCell"/>
</dbReference>
<dbReference type="GO" id="GO:0008509">
    <property type="term" value="F:monoatomic anion transmembrane transporter activity"/>
    <property type="evidence" value="ECO:0007669"/>
    <property type="project" value="InterPro"/>
</dbReference>
<keyword evidence="8 10" id="KW-0472">Membrane</keyword>
<feature type="domain" description="Bicarbonate transporter-like transmembrane" evidence="11">
    <location>
        <begin position="986"/>
        <end position="1166"/>
    </location>
</feature>
<feature type="transmembrane region" description="Helical" evidence="10">
    <location>
        <begin position="999"/>
        <end position="1019"/>
    </location>
</feature>
<dbReference type="GO" id="GO:0008510">
    <property type="term" value="F:sodium:bicarbonate symporter activity"/>
    <property type="evidence" value="ECO:0007669"/>
    <property type="project" value="TreeGrafter"/>
</dbReference>
<keyword evidence="4" id="KW-1003">Cell membrane</keyword>
<feature type="non-terminal residue" evidence="13">
    <location>
        <position position="1"/>
    </location>
</feature>
<feature type="transmembrane region" description="Helical" evidence="10">
    <location>
        <begin position="1126"/>
        <end position="1143"/>
    </location>
</feature>
<dbReference type="Proteomes" id="UP000324629">
    <property type="component" value="Unassembled WGS sequence"/>
</dbReference>
<feature type="transmembrane region" description="Helical" evidence="10">
    <location>
        <begin position="956"/>
        <end position="979"/>
    </location>
</feature>
<evidence type="ECO:0000256" key="8">
    <source>
        <dbReference type="ARBA" id="ARBA00023136"/>
    </source>
</evidence>
<feature type="transmembrane region" description="Helical" evidence="10">
    <location>
        <begin position="674"/>
        <end position="695"/>
    </location>
</feature>
<dbReference type="Gene3D" id="3.40.930.10">
    <property type="entry name" value="Mannitol-specific EII, Chain A"/>
    <property type="match status" value="1"/>
</dbReference>
<comment type="subcellular location">
    <subcellularLocation>
        <location evidence="1">Basolateral cell membrane</location>
        <topology evidence="1">Multi-pass membrane protein</topology>
    </subcellularLocation>
</comment>
<feature type="compositionally biased region" description="Polar residues" evidence="9">
    <location>
        <begin position="457"/>
        <end position="468"/>
    </location>
</feature>
<feature type="transmembrane region" description="Helical" evidence="10">
    <location>
        <begin position="1040"/>
        <end position="1064"/>
    </location>
</feature>
<dbReference type="InterPro" id="IPR013769">
    <property type="entry name" value="Band3_cytoplasmic_dom"/>
</dbReference>
<dbReference type="SUPFAM" id="SSF55804">
    <property type="entry name" value="Phoshotransferase/anion transport protein"/>
    <property type="match status" value="1"/>
</dbReference>
<dbReference type="EMBL" id="QNGE01001201">
    <property type="protein sequence ID" value="KAA3678163.1"/>
    <property type="molecule type" value="Genomic_DNA"/>
</dbReference>
<comment type="similarity">
    <text evidence="2">Belongs to the anion exchanger (TC 2.A.31) family.</text>
</comment>
<evidence type="ECO:0000256" key="3">
    <source>
        <dbReference type="ARBA" id="ARBA00022448"/>
    </source>
</evidence>
<proteinExistence type="inferred from homology"/>
<evidence type="ECO:0000259" key="11">
    <source>
        <dbReference type="Pfam" id="PF00955"/>
    </source>
</evidence>
<feature type="compositionally biased region" description="Basic and acidic residues" evidence="9">
    <location>
        <begin position="1292"/>
        <end position="1303"/>
    </location>
</feature>
<feature type="transmembrane region" description="Helical" evidence="10">
    <location>
        <begin position="840"/>
        <end position="861"/>
    </location>
</feature>
<keyword evidence="14" id="KW-1185">Reference proteome</keyword>